<feature type="region of interest" description="Disordered" evidence="6">
    <location>
        <begin position="135"/>
        <end position="162"/>
    </location>
</feature>
<keyword evidence="3" id="KW-0805">Transcription regulation</keyword>
<comment type="function">
    <text evidence="5">Involved in transvection phenomena (= synapsis-dependent gene expression), where the synaptic pairing of chromosomes carrying genes with which zeste interacts influences the expression of these genes. Zeste binds to DNA and stimulates transcription from a nearby promoter.</text>
</comment>
<keyword evidence="4" id="KW-0804">Transcription</keyword>
<dbReference type="EMBL" id="JASPKY010000048">
    <property type="protein sequence ID" value="KAK9745527.1"/>
    <property type="molecule type" value="Genomic_DNA"/>
</dbReference>
<dbReference type="Proteomes" id="UP001458880">
    <property type="component" value="Unassembled WGS sequence"/>
</dbReference>
<sequence>MKPNEKHWEIILSYLESHPGVAIGRVDGPNARQQLKKYWEELAVRLNSMGYESRSGEKWRKTWTDFKYNLKKKHSEIQQNMKATGGGGTNKFLNVFEERALQLIRNTFSLGVGEEEVGFSKNNVVVEELPLNHPGDSSQENEFIEESSPQLLNKSASEDHNYQRKRKHAELEDAYGETIGILKEIKNTLDSRLGSIAHSLNKLIELKK</sequence>
<evidence type="ECO:0000256" key="6">
    <source>
        <dbReference type="SAM" id="MobiDB-lite"/>
    </source>
</evidence>
<name>A0AAW1MDY0_POPJA</name>
<keyword evidence="9" id="KW-1185">Reference proteome</keyword>
<keyword evidence="8" id="KW-0238">DNA-binding</keyword>
<evidence type="ECO:0000256" key="2">
    <source>
        <dbReference type="ARBA" id="ARBA00016807"/>
    </source>
</evidence>
<comment type="caution">
    <text evidence="8">The sequence shown here is derived from an EMBL/GenBank/DDBJ whole genome shotgun (WGS) entry which is preliminary data.</text>
</comment>
<proteinExistence type="predicted"/>
<reference evidence="8 9" key="1">
    <citation type="journal article" date="2024" name="BMC Genomics">
        <title>De novo assembly and annotation of Popillia japonica's genome with initial clues to its potential as an invasive pest.</title>
        <authorList>
            <person name="Cucini C."/>
            <person name="Boschi S."/>
            <person name="Funari R."/>
            <person name="Cardaioli E."/>
            <person name="Iannotti N."/>
            <person name="Marturano G."/>
            <person name="Paoli F."/>
            <person name="Bruttini M."/>
            <person name="Carapelli A."/>
            <person name="Frati F."/>
            <person name="Nardi F."/>
        </authorList>
    </citation>
    <scope>NUCLEOTIDE SEQUENCE [LARGE SCALE GENOMIC DNA]</scope>
    <source>
        <strain evidence="8">DMR45628</strain>
    </source>
</reference>
<evidence type="ECO:0000256" key="3">
    <source>
        <dbReference type="ARBA" id="ARBA00023015"/>
    </source>
</evidence>
<evidence type="ECO:0000313" key="8">
    <source>
        <dbReference type="EMBL" id="KAK9745527.1"/>
    </source>
</evidence>
<feature type="compositionally biased region" description="Polar residues" evidence="6">
    <location>
        <begin position="135"/>
        <end position="155"/>
    </location>
</feature>
<evidence type="ECO:0000313" key="9">
    <source>
        <dbReference type="Proteomes" id="UP001458880"/>
    </source>
</evidence>
<feature type="domain" description="Myb/SANT-like DNA-binding" evidence="7">
    <location>
        <begin position="9"/>
        <end position="75"/>
    </location>
</feature>
<evidence type="ECO:0000259" key="7">
    <source>
        <dbReference type="Pfam" id="PF13873"/>
    </source>
</evidence>
<comment type="subunit">
    <text evidence="1">Self-associates forming complexes of several hundred monomers.</text>
</comment>
<evidence type="ECO:0000256" key="4">
    <source>
        <dbReference type="ARBA" id="ARBA00023163"/>
    </source>
</evidence>
<evidence type="ECO:0000256" key="5">
    <source>
        <dbReference type="ARBA" id="ARBA00025466"/>
    </source>
</evidence>
<gene>
    <name evidence="8" type="ORF">QE152_g6855</name>
</gene>
<dbReference type="InterPro" id="IPR028002">
    <property type="entry name" value="Myb_DNA-bind_5"/>
</dbReference>
<dbReference type="Pfam" id="PF13873">
    <property type="entry name" value="Myb_DNA-bind_5"/>
    <property type="match status" value="1"/>
</dbReference>
<dbReference type="AlphaFoldDB" id="A0AAW1MDY0"/>
<dbReference type="GO" id="GO:0003677">
    <property type="term" value="F:DNA binding"/>
    <property type="evidence" value="ECO:0007669"/>
    <property type="project" value="UniProtKB-KW"/>
</dbReference>
<organism evidence="8 9">
    <name type="scientific">Popillia japonica</name>
    <name type="common">Japanese beetle</name>
    <dbReference type="NCBI Taxonomy" id="7064"/>
    <lineage>
        <taxon>Eukaryota</taxon>
        <taxon>Metazoa</taxon>
        <taxon>Ecdysozoa</taxon>
        <taxon>Arthropoda</taxon>
        <taxon>Hexapoda</taxon>
        <taxon>Insecta</taxon>
        <taxon>Pterygota</taxon>
        <taxon>Neoptera</taxon>
        <taxon>Endopterygota</taxon>
        <taxon>Coleoptera</taxon>
        <taxon>Polyphaga</taxon>
        <taxon>Scarabaeiformia</taxon>
        <taxon>Scarabaeidae</taxon>
        <taxon>Rutelinae</taxon>
        <taxon>Popillia</taxon>
    </lineage>
</organism>
<protein>
    <recommendedName>
        <fullName evidence="2">Regulatory protein zeste</fullName>
    </recommendedName>
</protein>
<evidence type="ECO:0000256" key="1">
    <source>
        <dbReference type="ARBA" id="ARBA00011764"/>
    </source>
</evidence>
<accession>A0AAW1MDY0</accession>